<sequence length="80" mass="9170">MEVTVAMGVLVGALPVVGLVAWWWNEVWYALPVKFQLSGTGIRLPAGHMGFPFLGEMLTFLWYFKVVKRPDDFINSKRRK</sequence>
<keyword evidence="1" id="KW-0472">Membrane</keyword>
<organism evidence="2 3">
    <name type="scientific">Linum trigynum</name>
    <dbReference type="NCBI Taxonomy" id="586398"/>
    <lineage>
        <taxon>Eukaryota</taxon>
        <taxon>Viridiplantae</taxon>
        <taxon>Streptophyta</taxon>
        <taxon>Embryophyta</taxon>
        <taxon>Tracheophyta</taxon>
        <taxon>Spermatophyta</taxon>
        <taxon>Magnoliopsida</taxon>
        <taxon>eudicotyledons</taxon>
        <taxon>Gunneridae</taxon>
        <taxon>Pentapetalae</taxon>
        <taxon>rosids</taxon>
        <taxon>fabids</taxon>
        <taxon>Malpighiales</taxon>
        <taxon>Linaceae</taxon>
        <taxon>Linum</taxon>
    </lineage>
</organism>
<evidence type="ECO:0000256" key="1">
    <source>
        <dbReference type="SAM" id="Phobius"/>
    </source>
</evidence>
<dbReference type="AlphaFoldDB" id="A0AAV2D7Q0"/>
<feature type="transmembrane region" description="Helical" evidence="1">
    <location>
        <begin position="44"/>
        <end position="64"/>
    </location>
</feature>
<name>A0AAV2D7Q0_9ROSI</name>
<protein>
    <submittedName>
        <fullName evidence="2">Uncharacterized protein</fullName>
    </submittedName>
</protein>
<accession>A0AAV2D7Q0</accession>
<keyword evidence="1" id="KW-1133">Transmembrane helix</keyword>
<reference evidence="2 3" key="1">
    <citation type="submission" date="2024-04" db="EMBL/GenBank/DDBJ databases">
        <authorList>
            <person name="Fracassetti M."/>
        </authorList>
    </citation>
    <scope>NUCLEOTIDE SEQUENCE [LARGE SCALE GENOMIC DNA]</scope>
</reference>
<keyword evidence="3" id="KW-1185">Reference proteome</keyword>
<keyword evidence="1" id="KW-0812">Transmembrane</keyword>
<dbReference type="Proteomes" id="UP001497516">
    <property type="component" value="Chromosome 2"/>
</dbReference>
<proteinExistence type="predicted"/>
<gene>
    <name evidence="2" type="ORF">LTRI10_LOCUS11421</name>
</gene>
<dbReference type="EMBL" id="OZ034815">
    <property type="protein sequence ID" value="CAL1368119.1"/>
    <property type="molecule type" value="Genomic_DNA"/>
</dbReference>
<evidence type="ECO:0000313" key="2">
    <source>
        <dbReference type="EMBL" id="CAL1368119.1"/>
    </source>
</evidence>
<feature type="transmembrane region" description="Helical" evidence="1">
    <location>
        <begin position="5"/>
        <end position="24"/>
    </location>
</feature>
<evidence type="ECO:0000313" key="3">
    <source>
        <dbReference type="Proteomes" id="UP001497516"/>
    </source>
</evidence>